<feature type="domain" description="Ig-like" evidence="13">
    <location>
        <begin position="35"/>
        <end position="127"/>
    </location>
</feature>
<feature type="signal peptide" evidence="12">
    <location>
        <begin position="1"/>
        <end position="18"/>
    </location>
</feature>
<feature type="transmembrane region" description="Helical" evidence="11">
    <location>
        <begin position="261"/>
        <end position="283"/>
    </location>
</feature>
<comment type="subunit">
    <text evidence="8">Interacts with host IFNA1.</text>
</comment>
<evidence type="ECO:0000259" key="13">
    <source>
        <dbReference type="PROSITE" id="PS50835"/>
    </source>
</evidence>
<keyword evidence="2" id="KW-0899">Viral immunoevasion</keyword>
<dbReference type="InterPro" id="IPR007110">
    <property type="entry name" value="Ig-like_dom"/>
</dbReference>
<proteinExistence type="predicted"/>
<dbReference type="InterPro" id="IPR036179">
    <property type="entry name" value="Ig-like_dom_sf"/>
</dbReference>
<evidence type="ECO:0000256" key="12">
    <source>
        <dbReference type="SAM" id="SignalP"/>
    </source>
</evidence>
<evidence type="ECO:0000256" key="7">
    <source>
        <dbReference type="ARBA" id="ARBA00023319"/>
    </source>
</evidence>
<sequence length="482" mass="54648">MYLTLFAVFCCLIPISLAVVDYCDEDKRNSSILTPGIQFTKELSSSEYAVLSSFKSLHCCAKGYRSIEWFKDGKAYPWAGDVSSFILYPDSANQTIYSQALGSVDAGNYTCTVANDSWLVSHTASLSVFDMKKNYMDVPLPTYKLPIEQFVRLGQPARLYCEAFVGKIDLPDATNEVWWERPGINMSTPQARRYIQHNTSREEEQVVGAYLFIEKVNRADFGSYVCSIRNTEDQVVRLTTELREEDWEMGLPSNKIPWLKLQFIVITILVAATLAVVYNRYALSAFLYMKLKFCQRPVNDGKEHDLLICYSPEDADFAVGVLATTLGNRYHHTVTLCQLNNARASAELQLASTLSRHLLVVLSPSLFENQWTPSAICPLFKQLSDIHSNIICVPLQSIKMDASWKSEEGRVLRQLLNRCSVVEWEVSTPVQRRRFWTSLRLSLPIPLSPPTIRQWEMNTATTTTKAKLSTFAKSNESLEVLV</sequence>
<dbReference type="PANTHER" id="PTHR11890">
    <property type="entry name" value="INTERLEUKIN-1 RECEPTOR FAMILY MEMBER"/>
    <property type="match status" value="1"/>
</dbReference>
<keyword evidence="12" id="KW-0732">Signal</keyword>
<keyword evidence="1" id="KW-0244">Early protein</keyword>
<dbReference type="SMART" id="SM00409">
    <property type="entry name" value="IG"/>
    <property type="match status" value="2"/>
</dbReference>
<evidence type="ECO:0000256" key="11">
    <source>
        <dbReference type="SAM" id="Phobius"/>
    </source>
</evidence>
<evidence type="ECO:0000256" key="9">
    <source>
        <dbReference type="ARBA" id="ARBA00041012"/>
    </source>
</evidence>
<keyword evidence="2" id="KW-0945">Host-virus interaction</keyword>
<accession>A0A1B6M936</accession>
<dbReference type="PROSITE" id="PS50835">
    <property type="entry name" value="IG_LIKE"/>
    <property type="match status" value="2"/>
</dbReference>
<keyword evidence="6" id="KW-0922">Interferon antiviral system evasion</keyword>
<feature type="domain" description="Ig-like" evidence="13">
    <location>
        <begin position="141"/>
        <end position="237"/>
    </location>
</feature>
<evidence type="ECO:0000256" key="2">
    <source>
        <dbReference type="ARBA" id="ARBA00022632"/>
    </source>
</evidence>
<evidence type="ECO:0000256" key="5">
    <source>
        <dbReference type="ARBA" id="ARBA00023180"/>
    </source>
</evidence>
<feature type="chain" id="PRO_5008588075" description="Soluble interferon alpha/beta receptor OPG204" evidence="12">
    <location>
        <begin position="19"/>
        <end position="482"/>
    </location>
</feature>
<keyword evidence="7" id="KW-0393">Immunoglobulin domain</keyword>
<dbReference type="InterPro" id="IPR013783">
    <property type="entry name" value="Ig-like_fold"/>
</dbReference>
<dbReference type="InterPro" id="IPR015621">
    <property type="entry name" value="IL-1_rcpt_fam"/>
</dbReference>
<organism evidence="15">
    <name type="scientific">Graphocephala atropunctata</name>
    <dbReference type="NCBI Taxonomy" id="36148"/>
    <lineage>
        <taxon>Eukaryota</taxon>
        <taxon>Metazoa</taxon>
        <taxon>Ecdysozoa</taxon>
        <taxon>Arthropoda</taxon>
        <taxon>Hexapoda</taxon>
        <taxon>Insecta</taxon>
        <taxon>Pterygota</taxon>
        <taxon>Neoptera</taxon>
        <taxon>Paraneoptera</taxon>
        <taxon>Hemiptera</taxon>
        <taxon>Auchenorrhyncha</taxon>
        <taxon>Membracoidea</taxon>
        <taxon>Cicadellidae</taxon>
        <taxon>Cicadellinae</taxon>
        <taxon>Cicadellini</taxon>
        <taxon>Graphocephala</taxon>
    </lineage>
</organism>
<dbReference type="PANTHER" id="PTHR11890:SF44">
    <property type="entry name" value="X-LINKED INTERLEUKIN-1 RECEPTOR ACCESSORY PROTEIN-LIKE 2"/>
    <property type="match status" value="1"/>
</dbReference>
<evidence type="ECO:0000313" key="14">
    <source>
        <dbReference type="EMBL" id="JAT28114.1"/>
    </source>
</evidence>
<keyword evidence="5" id="KW-0325">Glycoprotein</keyword>
<dbReference type="EMBL" id="GEBQ01007548">
    <property type="protein sequence ID" value="JAT32429.1"/>
    <property type="molecule type" value="Transcribed_RNA"/>
</dbReference>
<dbReference type="Gene3D" id="2.60.40.10">
    <property type="entry name" value="Immunoglobulins"/>
    <property type="match status" value="2"/>
</dbReference>
<dbReference type="GO" id="GO:0039502">
    <property type="term" value="P:symbiont-mediated suppression of host type I interferon-mediated signaling pathway"/>
    <property type="evidence" value="ECO:0007669"/>
    <property type="project" value="UniProtKB-KW"/>
</dbReference>
<evidence type="ECO:0000256" key="6">
    <source>
        <dbReference type="ARBA" id="ARBA00023258"/>
    </source>
</evidence>
<keyword evidence="11" id="KW-0472">Membrane</keyword>
<comment type="function">
    <text evidence="10">Counteracts the antiviral effects of host IFN-alpha/beta and key IFN-inducible proteins involved in viral RNA degradation suxh as host OAS1. Acts as a soluble IFN-alpha receptor and thus inhibits the interaction between host IFN-alpha and its receptor.</text>
</comment>
<dbReference type="InterPro" id="IPR035897">
    <property type="entry name" value="Toll_tir_struct_dom_sf"/>
</dbReference>
<keyword evidence="3" id="KW-1114">Inhibition of host interferon signaling pathway by virus</keyword>
<dbReference type="SUPFAM" id="SSF48726">
    <property type="entry name" value="Immunoglobulin"/>
    <property type="match status" value="2"/>
</dbReference>
<keyword evidence="11" id="KW-0812">Transmembrane</keyword>
<dbReference type="EMBL" id="GEBQ01011863">
    <property type="protein sequence ID" value="JAT28114.1"/>
    <property type="molecule type" value="Transcribed_RNA"/>
</dbReference>
<protein>
    <recommendedName>
        <fullName evidence="9">Soluble interferon alpha/beta receptor OPG204</fullName>
    </recommendedName>
</protein>
<evidence type="ECO:0000256" key="4">
    <source>
        <dbReference type="ARBA" id="ARBA00023157"/>
    </source>
</evidence>
<dbReference type="AlphaFoldDB" id="A0A1B6M936"/>
<reference evidence="15" key="1">
    <citation type="submission" date="2015-11" db="EMBL/GenBank/DDBJ databases">
        <title>De novo transcriptome assembly of four potential Pierce s Disease insect vectors from Arizona vineyards.</title>
        <authorList>
            <person name="Tassone E.E."/>
        </authorList>
    </citation>
    <scope>NUCLEOTIDE SEQUENCE</scope>
</reference>
<evidence type="ECO:0000256" key="1">
    <source>
        <dbReference type="ARBA" id="ARBA00022518"/>
    </source>
</evidence>
<name>A0A1B6M936_9HEMI</name>
<dbReference type="InterPro" id="IPR003599">
    <property type="entry name" value="Ig_sub"/>
</dbReference>
<keyword evidence="2" id="KW-1090">Inhibition of host innate immune response by virus</keyword>
<evidence type="ECO:0000256" key="10">
    <source>
        <dbReference type="ARBA" id="ARBA00045444"/>
    </source>
</evidence>
<dbReference type="SUPFAM" id="SSF52200">
    <property type="entry name" value="Toll/Interleukin receptor TIR domain"/>
    <property type="match status" value="1"/>
</dbReference>
<evidence type="ECO:0000313" key="15">
    <source>
        <dbReference type="EMBL" id="JAT32429.1"/>
    </source>
</evidence>
<evidence type="ECO:0000256" key="3">
    <source>
        <dbReference type="ARBA" id="ARBA00022830"/>
    </source>
</evidence>
<gene>
    <name evidence="15" type="ORF">g.42726</name>
    <name evidence="14" type="ORF">g.42727</name>
</gene>
<keyword evidence="11" id="KW-1133">Transmembrane helix</keyword>
<keyword evidence="4" id="KW-1015">Disulfide bond</keyword>
<dbReference type="Gene3D" id="3.40.50.10140">
    <property type="entry name" value="Toll/interleukin-1 receptor homology (TIR) domain"/>
    <property type="match status" value="1"/>
</dbReference>
<evidence type="ECO:0000256" key="8">
    <source>
        <dbReference type="ARBA" id="ARBA00038761"/>
    </source>
</evidence>